<evidence type="ECO:0000313" key="11">
    <source>
        <dbReference type="EMBL" id="MBC5730156.1"/>
    </source>
</evidence>
<feature type="transmembrane region" description="Helical" evidence="8">
    <location>
        <begin position="279"/>
        <end position="308"/>
    </location>
</feature>
<feature type="domain" description="ABC transmembrane type-1" evidence="10">
    <location>
        <begin position="43"/>
        <end position="328"/>
    </location>
</feature>
<evidence type="ECO:0000256" key="2">
    <source>
        <dbReference type="ARBA" id="ARBA00022692"/>
    </source>
</evidence>
<dbReference type="InterPro" id="IPR011527">
    <property type="entry name" value="ABC1_TM_dom"/>
</dbReference>
<evidence type="ECO:0000256" key="4">
    <source>
        <dbReference type="ARBA" id="ARBA00022840"/>
    </source>
</evidence>
<evidence type="ECO:0000313" key="12">
    <source>
        <dbReference type="Proteomes" id="UP000660021"/>
    </source>
</evidence>
<dbReference type="InterPro" id="IPR036640">
    <property type="entry name" value="ABC1_TM_sf"/>
</dbReference>
<dbReference type="Gene3D" id="1.20.1560.10">
    <property type="entry name" value="ABC transporter type 1, transmembrane domain"/>
    <property type="match status" value="1"/>
</dbReference>
<sequence length="724" mass="79281">MANTHGAPRRGPGAHGGFEKPKDLKRTVSRLLGYLTKRKWPLFLVLVCLLLSVGTNIGGSTFINLIIINNIAYGGYTGPMDLLVDILKLVGIYLVGVVAVYAQSAIMVQLAQRGTNRLRKDLFDHLQTLPLSYFDKHTHGELMSRFTNDADYVQMALEQSLVSLVSSAIMFVGIVVVMLVVSPLLFLVSVLTLGSTFLVFKVFGGRSRRYYKKQQDALGDVNGNIQEMIEGLKVVKAFTHEEQAKEQFQGLNETYRDAATNASFYSTAVMPISMNIMNVGYALTAAFGGVLSLLAGFKLGSFTLYLGYCRQVGQPLSQISQQLTTILSALAGAERIFDAMDAQPEEDQGVVTLVPAEKDANGTLSAHTGSGHPHTWAWKTPRTAAMSLVPVLREEGNLIELGQAVRAGEGLKLLPPHQDSEESLWVRVEADGALTPIADLSLLSAHGWAWKYADPNGKTTLHLIRGTVRNVPGEDYYLTELKGAVRFTDVDFSYVPGKRILKKINVYANPGQKIAFVGSTGAGKTTITNLINRFYEIEGGMITFDGINVQSIRKDDLRHALGAVLQDTHLFTGTIMDNIRYGRLDATDEECIEAAKIANAHSFIRRLPDGYNTFVTGDGGNLSQGQRQLLAIARAAVADPPVMILDEATSSIDTRTEALIAQGMDALMEGRTVFVIAHRLSTVRNSDCIVVIEHGEIEEKGSHEELLEQKGRYYQLYTGQFQLS</sequence>
<keyword evidence="12" id="KW-1185">Reference proteome</keyword>
<dbReference type="PANTHER" id="PTHR43394">
    <property type="entry name" value="ATP-DEPENDENT PERMEASE MDL1, MITOCHONDRIAL"/>
    <property type="match status" value="1"/>
</dbReference>
<dbReference type="PROSITE" id="PS50893">
    <property type="entry name" value="ABC_TRANSPORTER_2"/>
    <property type="match status" value="1"/>
</dbReference>
<dbReference type="Pfam" id="PF00005">
    <property type="entry name" value="ABC_tran"/>
    <property type="match status" value="1"/>
</dbReference>
<keyword evidence="4 11" id="KW-0067">ATP-binding</keyword>
<evidence type="ECO:0000256" key="8">
    <source>
        <dbReference type="SAM" id="Phobius"/>
    </source>
</evidence>
<feature type="transmembrane region" description="Helical" evidence="8">
    <location>
        <begin position="161"/>
        <end position="180"/>
    </location>
</feature>
<dbReference type="SMART" id="SM00382">
    <property type="entry name" value="AAA"/>
    <property type="match status" value="1"/>
</dbReference>
<feature type="transmembrane region" description="Helical" evidence="8">
    <location>
        <begin position="40"/>
        <end position="66"/>
    </location>
</feature>
<dbReference type="EMBL" id="JACOPR010000002">
    <property type="protein sequence ID" value="MBC5730156.1"/>
    <property type="molecule type" value="Genomic_DNA"/>
</dbReference>
<dbReference type="GO" id="GO:0005524">
    <property type="term" value="F:ATP binding"/>
    <property type="evidence" value="ECO:0007669"/>
    <property type="project" value="UniProtKB-KW"/>
</dbReference>
<evidence type="ECO:0000256" key="1">
    <source>
        <dbReference type="ARBA" id="ARBA00004651"/>
    </source>
</evidence>
<keyword evidence="6 8" id="KW-0472">Membrane</keyword>
<dbReference type="InterPro" id="IPR003593">
    <property type="entry name" value="AAA+_ATPase"/>
</dbReference>
<evidence type="ECO:0000256" key="5">
    <source>
        <dbReference type="ARBA" id="ARBA00022989"/>
    </source>
</evidence>
<comment type="subcellular location">
    <subcellularLocation>
        <location evidence="1">Cell membrane</location>
        <topology evidence="1">Multi-pass membrane protein</topology>
    </subcellularLocation>
</comment>
<evidence type="ECO:0000256" key="3">
    <source>
        <dbReference type="ARBA" id="ARBA00022741"/>
    </source>
</evidence>
<keyword evidence="3" id="KW-0547">Nucleotide-binding</keyword>
<protein>
    <submittedName>
        <fullName evidence="11">ABC transporter ATP-binding protein</fullName>
    </submittedName>
</protein>
<reference evidence="11 12" key="1">
    <citation type="submission" date="2020-08" db="EMBL/GenBank/DDBJ databases">
        <title>Genome public.</title>
        <authorList>
            <person name="Liu C."/>
            <person name="Sun Q."/>
        </authorList>
    </citation>
    <scope>NUCLEOTIDE SEQUENCE [LARGE SCALE GENOMIC DNA]</scope>
    <source>
        <strain evidence="11 12">New-38</strain>
    </source>
</reference>
<dbReference type="PANTHER" id="PTHR43394:SF1">
    <property type="entry name" value="ATP-BINDING CASSETTE SUB-FAMILY B MEMBER 10, MITOCHONDRIAL"/>
    <property type="match status" value="1"/>
</dbReference>
<organism evidence="11 12">
    <name type="scientific">Pseudoflavonifractor hominis</name>
    <dbReference type="NCBI Taxonomy" id="2763059"/>
    <lineage>
        <taxon>Bacteria</taxon>
        <taxon>Bacillati</taxon>
        <taxon>Bacillota</taxon>
        <taxon>Clostridia</taxon>
        <taxon>Eubacteriales</taxon>
        <taxon>Oscillospiraceae</taxon>
        <taxon>Pseudoflavonifractor</taxon>
    </lineage>
</organism>
<dbReference type="InterPro" id="IPR003439">
    <property type="entry name" value="ABC_transporter-like_ATP-bd"/>
</dbReference>
<proteinExistence type="predicted"/>
<dbReference type="Pfam" id="PF00664">
    <property type="entry name" value="ABC_membrane"/>
    <property type="match status" value="1"/>
</dbReference>
<evidence type="ECO:0000256" key="6">
    <source>
        <dbReference type="ARBA" id="ARBA00023136"/>
    </source>
</evidence>
<dbReference type="CDD" id="cd03254">
    <property type="entry name" value="ABCC_Glucan_exporter_like"/>
    <property type="match status" value="1"/>
</dbReference>
<comment type="caution">
    <text evidence="11">The sequence shown here is derived from an EMBL/GenBank/DDBJ whole genome shotgun (WGS) entry which is preliminary data.</text>
</comment>
<feature type="compositionally biased region" description="Low complexity" evidence="7">
    <location>
        <begin position="1"/>
        <end position="11"/>
    </location>
</feature>
<keyword evidence="2 8" id="KW-0812">Transmembrane</keyword>
<accession>A0ABR7HRU0</accession>
<evidence type="ECO:0000256" key="7">
    <source>
        <dbReference type="SAM" id="MobiDB-lite"/>
    </source>
</evidence>
<dbReference type="PROSITE" id="PS00211">
    <property type="entry name" value="ABC_TRANSPORTER_1"/>
    <property type="match status" value="1"/>
</dbReference>
<evidence type="ECO:0000259" key="9">
    <source>
        <dbReference type="PROSITE" id="PS50893"/>
    </source>
</evidence>
<dbReference type="InterPro" id="IPR017871">
    <property type="entry name" value="ABC_transporter-like_CS"/>
</dbReference>
<gene>
    <name evidence="11" type="ORF">H8S34_04820</name>
</gene>
<dbReference type="InterPro" id="IPR027417">
    <property type="entry name" value="P-loop_NTPase"/>
</dbReference>
<feature type="domain" description="ABC transporter" evidence="9">
    <location>
        <begin position="485"/>
        <end position="719"/>
    </location>
</feature>
<name>A0ABR7HRU0_9FIRM</name>
<dbReference type="PROSITE" id="PS50929">
    <property type="entry name" value="ABC_TM1F"/>
    <property type="match status" value="1"/>
</dbReference>
<dbReference type="RefSeq" id="WP_101692524.1">
    <property type="nucleotide sequence ID" value="NZ_JACOPR010000002.1"/>
</dbReference>
<keyword evidence="5 8" id="KW-1133">Transmembrane helix</keyword>
<dbReference type="Proteomes" id="UP000660021">
    <property type="component" value="Unassembled WGS sequence"/>
</dbReference>
<dbReference type="CDD" id="cd18547">
    <property type="entry name" value="ABC_6TM_Tm288_like"/>
    <property type="match status" value="1"/>
</dbReference>
<dbReference type="InterPro" id="IPR039421">
    <property type="entry name" value="Type_1_exporter"/>
</dbReference>
<feature type="region of interest" description="Disordered" evidence="7">
    <location>
        <begin position="1"/>
        <end position="21"/>
    </location>
</feature>
<feature type="transmembrane region" description="Helical" evidence="8">
    <location>
        <begin position="186"/>
        <end position="204"/>
    </location>
</feature>
<dbReference type="Gene3D" id="3.40.50.300">
    <property type="entry name" value="P-loop containing nucleotide triphosphate hydrolases"/>
    <property type="match status" value="1"/>
</dbReference>
<feature type="transmembrane region" description="Helical" evidence="8">
    <location>
        <begin position="86"/>
        <end position="110"/>
    </location>
</feature>
<dbReference type="SUPFAM" id="SSF52540">
    <property type="entry name" value="P-loop containing nucleoside triphosphate hydrolases"/>
    <property type="match status" value="1"/>
</dbReference>
<dbReference type="SUPFAM" id="SSF90123">
    <property type="entry name" value="ABC transporter transmembrane region"/>
    <property type="match status" value="1"/>
</dbReference>
<evidence type="ECO:0000259" key="10">
    <source>
        <dbReference type="PROSITE" id="PS50929"/>
    </source>
</evidence>